<dbReference type="EMBL" id="PP511574">
    <property type="protein sequence ID" value="XCD05547.1"/>
    <property type="molecule type" value="Genomic_DNA"/>
</dbReference>
<name>A0AAU8B006_9VIRU</name>
<evidence type="ECO:0000313" key="1">
    <source>
        <dbReference type="EMBL" id="XCD05547.1"/>
    </source>
</evidence>
<reference evidence="1" key="1">
    <citation type="submission" date="2024-03" db="EMBL/GenBank/DDBJ databases">
        <title>Diverse circular DNA viruses in blood, oral, and fecal samples of captive lemurs.</title>
        <authorList>
            <person name="Paietta E.N."/>
            <person name="Kraberger S."/>
            <person name="Lund M.C."/>
            <person name="Custer J.M."/>
            <person name="Vargas K.M."/>
            <person name="Ehmke E.E."/>
            <person name="Yoder A.D."/>
            <person name="Varsani A."/>
        </authorList>
    </citation>
    <scope>NUCLEOTIDE SEQUENCE</scope>
    <source>
        <strain evidence="1">Duke_24FS_103</strain>
    </source>
</reference>
<sequence>MIMERKITLWHLFNHWPTAVYQVDYFDKRWKSRFVLYFYRRVGNTDLMSFFVTRRNAYRHWLRFKKSINDVYLVDRVQRRSYKVTIDQKSLMLNYDNTARFDERLV</sequence>
<accession>A0AAU8B006</accession>
<proteinExistence type="predicted"/>
<protein>
    <submittedName>
        <fullName evidence="1">Uncharacterized protein</fullName>
    </submittedName>
</protein>
<organism evidence="1">
    <name type="scientific">Dulem virus 132</name>
    <dbReference type="NCBI Taxonomy" id="3145609"/>
    <lineage>
        <taxon>Viruses</taxon>
        <taxon>Monodnaviria</taxon>
        <taxon>Sangervirae</taxon>
        <taxon>Phixviricota</taxon>
        <taxon>Malgrandaviricetes</taxon>
        <taxon>Petitvirales</taxon>
        <taxon>Microviridae</taxon>
        <taxon>Microvirus</taxon>
    </lineage>
</organism>